<sequence>MIYVWAFIFFLIILRSRSSNKINVKYQRWANIFLIFLGIIAVGLIVYTYFSVNS</sequence>
<keyword evidence="1" id="KW-1133">Transmembrane helix</keyword>
<evidence type="ECO:0000313" key="3">
    <source>
        <dbReference type="Proteomes" id="UP000252797"/>
    </source>
</evidence>
<feature type="transmembrane region" description="Helical" evidence="1">
    <location>
        <begin position="28"/>
        <end position="50"/>
    </location>
</feature>
<comment type="caution">
    <text evidence="2">The sequence shown here is derived from an EMBL/GenBank/DDBJ whole genome shotgun (WGS) entry which is preliminary data.</text>
</comment>
<organism evidence="2 3">
    <name type="scientific">Enterococcus durans</name>
    <dbReference type="NCBI Taxonomy" id="53345"/>
    <lineage>
        <taxon>Bacteria</taxon>
        <taxon>Bacillati</taxon>
        <taxon>Bacillota</taxon>
        <taxon>Bacilli</taxon>
        <taxon>Lactobacillales</taxon>
        <taxon>Enterococcaceae</taxon>
        <taxon>Enterococcus</taxon>
    </lineage>
</organism>
<dbReference type="AlphaFoldDB" id="A0A367CIL8"/>
<reference evidence="2 3" key="1">
    <citation type="submission" date="2015-06" db="EMBL/GenBank/DDBJ databases">
        <title>The Genome Sequence of Enterococcus durans 4EA1.</title>
        <authorList>
            <consortium name="The Broad Institute Genomics Platform"/>
            <consortium name="The Broad Institute Genome Sequencing Center for Infectious Disease"/>
            <person name="Earl A.M."/>
            <person name="Van Tyne D."/>
            <person name="Lebreton F."/>
            <person name="Saavedra J.T."/>
            <person name="Gilmore M.S."/>
            <person name="Manson Mcguire A."/>
            <person name="Clock S."/>
            <person name="Crupain M."/>
            <person name="Rangan U."/>
            <person name="Young S."/>
            <person name="Abouelleil A."/>
            <person name="Cao P."/>
            <person name="Chapman S.B."/>
            <person name="Griggs A."/>
            <person name="Priest M."/>
            <person name="Shea T."/>
            <person name="Wortman J."/>
            <person name="Nusbaum C."/>
            <person name="Birren B."/>
        </authorList>
    </citation>
    <scope>NUCLEOTIDE SEQUENCE [LARGE SCALE GENOMIC DNA]</scope>
    <source>
        <strain evidence="2 3">4EA1</strain>
    </source>
</reference>
<accession>A0A367CIL8</accession>
<gene>
    <name evidence="2" type="ORF">EA71_00505</name>
</gene>
<protein>
    <submittedName>
        <fullName evidence="2">Uncharacterized protein</fullName>
    </submittedName>
</protein>
<evidence type="ECO:0000313" key="2">
    <source>
        <dbReference type="EMBL" id="RCA12298.1"/>
    </source>
</evidence>
<keyword evidence="1" id="KW-0472">Membrane</keyword>
<dbReference type="RefSeq" id="WP_181824888.1">
    <property type="nucleotide sequence ID" value="NZ_JAQLBH010000009.1"/>
</dbReference>
<keyword evidence="1" id="KW-0812">Transmembrane</keyword>
<dbReference type="Proteomes" id="UP000252797">
    <property type="component" value="Unassembled WGS sequence"/>
</dbReference>
<dbReference type="EMBL" id="LEPB01000001">
    <property type="protein sequence ID" value="RCA12298.1"/>
    <property type="molecule type" value="Genomic_DNA"/>
</dbReference>
<name>A0A367CIL8_9ENTE</name>
<proteinExistence type="predicted"/>
<evidence type="ECO:0000256" key="1">
    <source>
        <dbReference type="SAM" id="Phobius"/>
    </source>
</evidence>